<dbReference type="AlphaFoldDB" id="A0AA41S683"/>
<comment type="caution">
    <text evidence="2">The sequence shown here is derived from an EMBL/GenBank/DDBJ whole genome shotgun (WGS) entry which is preliminary data.</text>
</comment>
<organism evidence="2 3">
    <name type="scientific">Papaver nudicaule</name>
    <name type="common">Iceland poppy</name>
    <dbReference type="NCBI Taxonomy" id="74823"/>
    <lineage>
        <taxon>Eukaryota</taxon>
        <taxon>Viridiplantae</taxon>
        <taxon>Streptophyta</taxon>
        <taxon>Embryophyta</taxon>
        <taxon>Tracheophyta</taxon>
        <taxon>Spermatophyta</taxon>
        <taxon>Magnoliopsida</taxon>
        <taxon>Ranunculales</taxon>
        <taxon>Papaveraceae</taxon>
        <taxon>Papaveroideae</taxon>
        <taxon>Papaver</taxon>
    </lineage>
</organism>
<dbReference type="Proteomes" id="UP001177140">
    <property type="component" value="Unassembled WGS sequence"/>
</dbReference>
<dbReference type="EMBL" id="JAJJMA010140037">
    <property type="protein sequence ID" value="MCL7033922.1"/>
    <property type="molecule type" value="Genomic_DNA"/>
</dbReference>
<dbReference type="PANTHER" id="PTHR35106:SF1">
    <property type="entry name" value="CHORD DOMAIN-CONTAINING PROTEIN"/>
    <property type="match status" value="1"/>
</dbReference>
<evidence type="ECO:0000313" key="3">
    <source>
        <dbReference type="Proteomes" id="UP001177140"/>
    </source>
</evidence>
<name>A0AA41S683_PAPNU</name>
<evidence type="ECO:0000313" key="1">
    <source>
        <dbReference type="EMBL" id="MCL7025359.1"/>
    </source>
</evidence>
<proteinExistence type="predicted"/>
<accession>A0AA41S683</accession>
<keyword evidence="3" id="KW-1185">Reference proteome</keyword>
<gene>
    <name evidence="2" type="ORF">MKW94_004251</name>
    <name evidence="1" type="ORF">MKW94_007926</name>
</gene>
<dbReference type="PANTHER" id="PTHR35106">
    <property type="entry name" value="BNAA07G25190D PROTEIN"/>
    <property type="match status" value="1"/>
</dbReference>
<dbReference type="EMBL" id="JAJJMA010044511">
    <property type="protein sequence ID" value="MCL7025359.1"/>
    <property type="molecule type" value="Genomic_DNA"/>
</dbReference>
<protein>
    <submittedName>
        <fullName evidence="2">Uncharacterized protein</fullName>
    </submittedName>
</protein>
<sequence length="89" mass="10306">MEGREKDQKLMEKKLCKRCKQTYDIGTNNSSSCRFHPSIFVSRRHDDQKRYYELGPDDPPYAAKFYDCCGNEDPDAIGCTTSVHVSYDD</sequence>
<reference evidence="2" key="1">
    <citation type="submission" date="2022-03" db="EMBL/GenBank/DDBJ databases">
        <title>A functionally conserved STORR gene fusion in Papaver species that diverged 16.8 million years ago.</title>
        <authorList>
            <person name="Catania T."/>
        </authorList>
    </citation>
    <scope>NUCLEOTIDE SEQUENCE</scope>
    <source>
        <strain evidence="2">S-191538</strain>
    </source>
</reference>
<evidence type="ECO:0000313" key="2">
    <source>
        <dbReference type="EMBL" id="MCL7033922.1"/>
    </source>
</evidence>